<gene>
    <name evidence="2" type="ORF">GCM10023321_15770</name>
</gene>
<keyword evidence="3" id="KW-1185">Reference proteome</keyword>
<dbReference type="Proteomes" id="UP001428817">
    <property type="component" value="Unassembled WGS sequence"/>
</dbReference>
<dbReference type="Pfam" id="PF26136">
    <property type="entry name" value="SCO6045_C"/>
    <property type="match status" value="1"/>
</dbReference>
<comment type="caution">
    <text evidence="2">The sequence shown here is derived from an EMBL/GenBank/DDBJ whole genome shotgun (WGS) entry which is preliminary data.</text>
</comment>
<protein>
    <recommendedName>
        <fullName evidence="1">SCO6045-like C-terminal domain-containing protein</fullName>
    </recommendedName>
</protein>
<accession>A0ABP9PQS7</accession>
<reference evidence="3" key="1">
    <citation type="journal article" date="2019" name="Int. J. Syst. Evol. Microbiol.">
        <title>The Global Catalogue of Microorganisms (GCM) 10K type strain sequencing project: providing services to taxonomists for standard genome sequencing and annotation.</title>
        <authorList>
            <consortium name="The Broad Institute Genomics Platform"/>
            <consortium name="The Broad Institute Genome Sequencing Center for Infectious Disease"/>
            <person name="Wu L."/>
            <person name="Ma J."/>
        </authorList>
    </citation>
    <scope>NUCLEOTIDE SEQUENCE [LARGE SCALE GENOMIC DNA]</scope>
    <source>
        <strain evidence="3">JCM 18303</strain>
    </source>
</reference>
<feature type="domain" description="SCO6045-like C-terminal" evidence="1">
    <location>
        <begin position="7"/>
        <end position="90"/>
    </location>
</feature>
<proteinExistence type="predicted"/>
<organism evidence="2 3">
    <name type="scientific">Pseudonocardia eucalypti</name>
    <dbReference type="NCBI Taxonomy" id="648755"/>
    <lineage>
        <taxon>Bacteria</taxon>
        <taxon>Bacillati</taxon>
        <taxon>Actinomycetota</taxon>
        <taxon>Actinomycetes</taxon>
        <taxon>Pseudonocardiales</taxon>
        <taxon>Pseudonocardiaceae</taxon>
        <taxon>Pseudonocardia</taxon>
    </lineage>
</organism>
<dbReference type="InterPro" id="IPR058711">
    <property type="entry name" value="SCO6045-like_C"/>
</dbReference>
<evidence type="ECO:0000313" key="2">
    <source>
        <dbReference type="EMBL" id="GAA5150431.1"/>
    </source>
</evidence>
<evidence type="ECO:0000259" key="1">
    <source>
        <dbReference type="Pfam" id="PF26136"/>
    </source>
</evidence>
<dbReference type="EMBL" id="BAABJP010000007">
    <property type="protein sequence ID" value="GAA5150431.1"/>
    <property type="molecule type" value="Genomic_DNA"/>
</dbReference>
<sequence length="146" mass="15505">MSKSTLAERQAALVAALVAGEPSPAGFDADRLAATGRALRHKRAGEVAAVWPGLAASFGDRWGEHFSRWARGRPPQGALRDGWDMARELASVIRLAAPARVELACREAGARYSGRAAPRRRVGPVVRVVPGGLVLGVAGHVWRLGR</sequence>
<name>A0ABP9PQS7_9PSEU</name>
<evidence type="ECO:0000313" key="3">
    <source>
        <dbReference type="Proteomes" id="UP001428817"/>
    </source>
</evidence>
<dbReference type="RefSeq" id="WP_185064258.1">
    <property type="nucleotide sequence ID" value="NZ_BAABJP010000007.1"/>
</dbReference>